<dbReference type="GO" id="GO:0016787">
    <property type="term" value="F:hydrolase activity"/>
    <property type="evidence" value="ECO:0007669"/>
    <property type="project" value="UniProtKB-KW"/>
</dbReference>
<gene>
    <name evidence="5" type="ORF">GI584_09375</name>
</gene>
<dbReference type="Gene3D" id="1.20.120.580">
    <property type="entry name" value="bsu32300-like"/>
    <property type="match status" value="1"/>
</dbReference>
<evidence type="ECO:0000313" key="5">
    <source>
        <dbReference type="EMBL" id="QGH34221.1"/>
    </source>
</evidence>
<protein>
    <submittedName>
        <fullName evidence="5">DUF86 domain-containing protein</fullName>
    </submittedName>
</protein>
<dbReference type="InterPro" id="IPR008201">
    <property type="entry name" value="HepT-like"/>
</dbReference>
<dbReference type="Pfam" id="PF01934">
    <property type="entry name" value="HepT-like"/>
    <property type="match status" value="1"/>
</dbReference>
<accession>A0A5Q2TJB6</accession>
<dbReference type="EMBL" id="CP045915">
    <property type="protein sequence ID" value="QGH34221.1"/>
    <property type="molecule type" value="Genomic_DNA"/>
</dbReference>
<dbReference type="InterPro" id="IPR037038">
    <property type="entry name" value="HepT-like_sf"/>
</dbReference>
<organism evidence="5 6">
    <name type="scientific">Gracilibacillus salitolerans</name>
    <dbReference type="NCBI Taxonomy" id="2663022"/>
    <lineage>
        <taxon>Bacteria</taxon>
        <taxon>Bacillati</taxon>
        <taxon>Bacillota</taxon>
        <taxon>Bacilli</taxon>
        <taxon>Bacillales</taxon>
        <taxon>Bacillaceae</taxon>
        <taxon>Gracilibacillus</taxon>
    </lineage>
</organism>
<proteinExistence type="inferred from homology"/>
<dbReference type="GO" id="GO:0004540">
    <property type="term" value="F:RNA nuclease activity"/>
    <property type="evidence" value="ECO:0007669"/>
    <property type="project" value="InterPro"/>
</dbReference>
<evidence type="ECO:0000256" key="4">
    <source>
        <dbReference type="ARBA" id="ARBA00024207"/>
    </source>
</evidence>
<dbReference type="GO" id="GO:0110001">
    <property type="term" value="C:toxin-antitoxin complex"/>
    <property type="evidence" value="ECO:0007669"/>
    <property type="project" value="InterPro"/>
</dbReference>
<keyword evidence="3" id="KW-0378">Hydrolase</keyword>
<dbReference type="RefSeq" id="WP_100360930.1">
    <property type="nucleotide sequence ID" value="NZ_CP045915.1"/>
</dbReference>
<dbReference type="PANTHER" id="PTHR33397">
    <property type="entry name" value="UPF0331 PROTEIN YUTE"/>
    <property type="match status" value="1"/>
</dbReference>
<comment type="similarity">
    <text evidence="4">Belongs to the HepT RNase toxin family.</text>
</comment>
<keyword evidence="2" id="KW-0540">Nuclease</keyword>
<evidence type="ECO:0000313" key="6">
    <source>
        <dbReference type="Proteomes" id="UP000339690"/>
    </source>
</evidence>
<evidence type="ECO:0000256" key="2">
    <source>
        <dbReference type="ARBA" id="ARBA00022722"/>
    </source>
</evidence>
<evidence type="ECO:0000256" key="1">
    <source>
        <dbReference type="ARBA" id="ARBA00022649"/>
    </source>
</evidence>
<dbReference type="Proteomes" id="UP000339690">
    <property type="component" value="Chromosome"/>
</dbReference>
<evidence type="ECO:0000256" key="3">
    <source>
        <dbReference type="ARBA" id="ARBA00022801"/>
    </source>
</evidence>
<sequence length="146" mass="17124">MYFVDMRKMNETLDYFDQTLTLVKENKFQSSIEHMALERITHLLIECILDVGNMMIDGFIMRDPGSYLDIIHILVDETVIPENENRAYETIIGLRKTLVQDYKQIEHEQLQSVLDENIETLNKFSTHIRTYLATEMGVANTFTNNE</sequence>
<keyword evidence="1" id="KW-1277">Toxin-antitoxin system</keyword>
<dbReference type="KEGG" id="grc:GI584_09375"/>
<reference evidence="5 6" key="1">
    <citation type="submission" date="2019-11" db="EMBL/GenBank/DDBJ databases">
        <title>Gracilibacillus salitolerans sp. nov., a moderate halophile isolated from a saline soil in northwest China.</title>
        <authorList>
            <person name="Gan L."/>
        </authorList>
    </citation>
    <scope>NUCLEOTIDE SEQUENCE [LARGE SCALE GENOMIC DNA]</scope>
    <source>
        <strain evidence="5 6">SCU50</strain>
    </source>
</reference>
<keyword evidence="6" id="KW-1185">Reference proteome</keyword>
<dbReference type="AlphaFoldDB" id="A0A5Q2TJB6"/>
<name>A0A5Q2TJB6_9BACI</name>
<dbReference type="PANTHER" id="PTHR33397:SF5">
    <property type="entry name" value="RNASE YUTE-RELATED"/>
    <property type="match status" value="1"/>
</dbReference>
<dbReference type="InterPro" id="IPR052379">
    <property type="entry name" value="Type_VII_TA_RNase"/>
</dbReference>